<dbReference type="AlphaFoldDB" id="A0A3E1NG59"/>
<dbReference type="RefSeq" id="WP_116848734.1">
    <property type="nucleotide sequence ID" value="NZ_QTJU01000007.1"/>
</dbReference>
<reference evidence="3 4" key="1">
    <citation type="submission" date="2018-08" db="EMBL/GenBank/DDBJ databases">
        <title>Chitinophagaceae sp. K23C18032701, a novel bacterium isolated from forest soil.</title>
        <authorList>
            <person name="Wang C."/>
        </authorList>
    </citation>
    <scope>NUCLEOTIDE SEQUENCE [LARGE SCALE GENOMIC DNA]</scope>
    <source>
        <strain evidence="3 4">K23C18032701</strain>
    </source>
</reference>
<feature type="region of interest" description="Disordered" evidence="1">
    <location>
        <begin position="37"/>
        <end position="56"/>
    </location>
</feature>
<feature type="compositionally biased region" description="Low complexity" evidence="1">
    <location>
        <begin position="693"/>
        <end position="704"/>
    </location>
</feature>
<organism evidence="3 4">
    <name type="scientific">Deminuibacter soli</name>
    <dbReference type="NCBI Taxonomy" id="2291815"/>
    <lineage>
        <taxon>Bacteria</taxon>
        <taxon>Pseudomonadati</taxon>
        <taxon>Bacteroidota</taxon>
        <taxon>Chitinophagia</taxon>
        <taxon>Chitinophagales</taxon>
        <taxon>Chitinophagaceae</taxon>
        <taxon>Deminuibacter</taxon>
    </lineage>
</organism>
<keyword evidence="4" id="KW-1185">Reference proteome</keyword>
<dbReference type="OrthoDB" id="4317910at2"/>
<comment type="caution">
    <text evidence="3">The sequence shown here is derived from an EMBL/GenBank/DDBJ whole genome shotgun (WGS) entry which is preliminary data.</text>
</comment>
<dbReference type="Pfam" id="PF13699">
    <property type="entry name" value="eCIS_core"/>
    <property type="match status" value="2"/>
</dbReference>
<evidence type="ECO:0000259" key="2">
    <source>
        <dbReference type="Pfam" id="PF13699"/>
    </source>
</evidence>
<proteinExistence type="predicted"/>
<name>A0A3E1NG59_9BACT</name>
<dbReference type="InterPro" id="IPR025295">
    <property type="entry name" value="eCIS_core_dom"/>
</dbReference>
<evidence type="ECO:0000313" key="3">
    <source>
        <dbReference type="EMBL" id="RFM26950.1"/>
    </source>
</evidence>
<feature type="compositionally biased region" description="Pro residues" evidence="1">
    <location>
        <begin position="581"/>
        <end position="608"/>
    </location>
</feature>
<feature type="region of interest" description="Disordered" evidence="1">
    <location>
        <begin position="577"/>
        <end position="620"/>
    </location>
</feature>
<evidence type="ECO:0000256" key="1">
    <source>
        <dbReference type="SAM" id="MobiDB-lite"/>
    </source>
</evidence>
<feature type="region of interest" description="Disordered" evidence="1">
    <location>
        <begin position="545"/>
        <end position="564"/>
    </location>
</feature>
<feature type="region of interest" description="Disordered" evidence="1">
    <location>
        <begin position="1"/>
        <end position="26"/>
    </location>
</feature>
<protein>
    <submittedName>
        <fullName evidence="3">DUF4157 domain-containing protein</fullName>
    </submittedName>
</protein>
<dbReference type="Proteomes" id="UP000261284">
    <property type="component" value="Unassembled WGS sequence"/>
</dbReference>
<feature type="domain" description="eCIS core" evidence="2">
    <location>
        <begin position="139"/>
        <end position="214"/>
    </location>
</feature>
<feature type="region of interest" description="Disordered" evidence="1">
    <location>
        <begin position="689"/>
        <end position="710"/>
    </location>
</feature>
<sequence length="1093" mass="114033">MSTPKITPAENLAAHAQQPEQAAPESRIATIEGGRLATAGGAGTGAPPPGSFGAKGAKLRLQTRLVVNRPGDRFEQEADEMAARVLRVPPYRLQQNVTERSTSPAMPPLVQARSIPGNMPPAQFAPPVVHAALQTRGNPLDAGTRALMEPRFGYDFGQVQVHTDTLAANSAKAVRAQAYTVGSHVVFGAGKYRPGSSEGNALLAHELAHVTQQLPGHLLRREDTAAADPEQQQQQQQQEDAGASLVVDDTAADVSPVQMRRSVFLDRLNQSIREVVNQELQHTIYTADNCTYLNTAFQRHRQTPAAQLERMLKRYSPGAAHATSAEELIRAVAQRAREAAVSWRRGHSVLGAVMGVAGSVVSGIAGLFGGGGASQQGSDGGSAMQFKSRPGGAVAAQPPALVMHSLGRGTALDSRTRTGMERVFGTSFANVQLHTDTHAASLSDNMNARAFTVGQHIAFGKDEYKPGTIAGDALMAHELAHVVQQGNAGKDSGKMSGTTGSAALEADADRSAVHAVASLWGSTRKKLSDLQKLALPRLKSGLRLQSCGRSTSRTPDQHAGLSTPDTDLAREIGYELDPASRPAPAPPPPPPPPGGGPPPPPPPAPPRIPWDGKAGDPNQAANQAAMEAQLFTAYDEYIKFFLPNTNAALARARVPFAAAPAAVGGGAATTTVVDIANQARAQLESRYGTSMDPAAPTAGQTAGRAARKGTGGVVGGQNIFDPYSGADRATLTNTPSVPDLADGVAWWLFENDVPGATQAAGARQFATDVLAAHHYSTVDDPPDGPFRVKVAQDYANANTLPPPGNRQQLINYRLTSWNERGGQGITLLSAITPTGAGAATDELRQRWEIFQSAVHESLHLRAHPAFSNAAIGRGTMVEGFTEMFTASTLNVLLPRVLAGNEEGVRHSIEGNVATPKPDPNIIPASRNTPQQYADHRAQAERIRDGGTPPAGVKHTGIGESGVRAVYFQGHVEYLGIDPAGAPLGGLRAAGAAERVAIPAGIANLADLSARTGVPLATITAKNPGISDALPANAILPGCREHIAVAGETRANVATQNGVTEAALANANPGIAVNAGTGTWAPLASGQQVLIPVH</sequence>
<gene>
    <name evidence="3" type="ORF">DXN05_18370</name>
</gene>
<dbReference type="EMBL" id="QTJU01000007">
    <property type="protein sequence ID" value="RFM26950.1"/>
    <property type="molecule type" value="Genomic_DNA"/>
</dbReference>
<accession>A0A3E1NG59</accession>
<evidence type="ECO:0000313" key="4">
    <source>
        <dbReference type="Proteomes" id="UP000261284"/>
    </source>
</evidence>
<feature type="compositionally biased region" description="Low complexity" evidence="1">
    <location>
        <begin position="13"/>
        <end position="25"/>
    </location>
</feature>
<feature type="region of interest" description="Disordered" evidence="1">
    <location>
        <begin position="224"/>
        <end position="243"/>
    </location>
</feature>
<feature type="domain" description="eCIS core" evidence="2">
    <location>
        <begin position="412"/>
        <end position="487"/>
    </location>
</feature>